<keyword evidence="6" id="KW-1185">Reference proteome</keyword>
<dbReference type="PROSITE" id="PS00624">
    <property type="entry name" value="GMC_OXRED_2"/>
    <property type="match status" value="1"/>
</dbReference>
<keyword evidence="3" id="KW-0812">Transmembrane</keyword>
<dbReference type="PANTHER" id="PTHR45968">
    <property type="entry name" value="OSJNBA0019K04.7 PROTEIN"/>
    <property type="match status" value="1"/>
</dbReference>
<dbReference type="SUPFAM" id="SSF54373">
    <property type="entry name" value="FAD-linked reductases, C-terminal domain"/>
    <property type="match status" value="1"/>
</dbReference>
<dbReference type="Gene3D" id="3.30.410.40">
    <property type="match status" value="1"/>
</dbReference>
<dbReference type="SUPFAM" id="SSF51905">
    <property type="entry name" value="FAD/NAD(P)-binding domain"/>
    <property type="match status" value="1"/>
</dbReference>
<dbReference type="InterPro" id="IPR007867">
    <property type="entry name" value="GMC_OxRtase_C"/>
</dbReference>
<keyword evidence="2" id="KW-0732">Signal</keyword>
<keyword evidence="3" id="KW-1133">Transmembrane helix</keyword>
<gene>
    <name evidence="5" type="ORF">CSSPJE1EN1_LOCUS6231</name>
</gene>
<proteinExistence type="inferred from homology"/>
<sequence length="628" mass="68292">MKMQSVPKIKKEGLRVITWLGQRKPATLYYYLILGIVVLAILEDEVLQFASAAGSRIYSDPRYPFMFNATNAAAITRIPAYDYIVVGGGTTGCPLAATLSQNFTVLLLERGGTPYGNPLVEDETEFLIDLAIDTPTSASQTFVSEEGIPNERARVLGGGSSLNAGFFSYASPDYVRSVGWNSTLVNESYAWVTPMVAALPELQTFQRAARAGLLEVGVVPDNGRTFQHLIGTKVGGSSFDSSGRRHTAADILRYANPDRITVLLWANTQRVLFTESDGQNPRATGVVYTDLNGTEHTVLLNAGGENGAAESEVILSAGAIGSPQLLMLSGIGPPEQLAPFNIPVILNQRAVGKTMADNAMNLMWVMTNKPVEYSLIQVVGITTAGSYIEVSSGEAQDIVQLLSTMSPQNFAALVRTITRQSRTGLLQQFVNLIIDAVIGIPVNYLYTAAQGGAFLQKIQGPYSHGELTLVTGNVSDNPSVIFNYYQRLEDLDACTAGTRTIMDVMNSRSFSKLLYNNETVPDSLRPLQTVLNRTYPLRFPNNYSADTASIHQWCRDTVRTIWHYHGGAVMGRVVDSAYRVMGVDALRVIDGSTFNFSPGTNPQATCMMLGRYMGVQILRERLGADANV</sequence>
<feature type="domain" description="Glucose-methanol-choline oxidoreductase N-terminal" evidence="4">
    <location>
        <begin position="318"/>
        <end position="332"/>
    </location>
</feature>
<evidence type="ECO:0000313" key="6">
    <source>
        <dbReference type="Proteomes" id="UP001497444"/>
    </source>
</evidence>
<organism evidence="5 6">
    <name type="scientific">Sphagnum jensenii</name>
    <dbReference type="NCBI Taxonomy" id="128206"/>
    <lineage>
        <taxon>Eukaryota</taxon>
        <taxon>Viridiplantae</taxon>
        <taxon>Streptophyta</taxon>
        <taxon>Embryophyta</taxon>
        <taxon>Bryophyta</taxon>
        <taxon>Sphagnophytina</taxon>
        <taxon>Sphagnopsida</taxon>
        <taxon>Sphagnales</taxon>
        <taxon>Sphagnaceae</taxon>
        <taxon>Sphagnum</taxon>
    </lineage>
</organism>
<dbReference type="Pfam" id="PF00732">
    <property type="entry name" value="GMC_oxred_N"/>
    <property type="match status" value="1"/>
</dbReference>
<dbReference type="PIRSF" id="PIRSF000137">
    <property type="entry name" value="Alcohol_oxidase"/>
    <property type="match status" value="1"/>
</dbReference>
<evidence type="ECO:0000259" key="4">
    <source>
        <dbReference type="PROSITE" id="PS00624"/>
    </source>
</evidence>
<dbReference type="InterPro" id="IPR036188">
    <property type="entry name" value="FAD/NAD-bd_sf"/>
</dbReference>
<name>A0ABP0W1V1_9BRYO</name>
<protein>
    <recommendedName>
        <fullName evidence="4">Glucose-methanol-choline oxidoreductase N-terminal domain-containing protein</fullName>
    </recommendedName>
</protein>
<dbReference type="InterPro" id="IPR012132">
    <property type="entry name" value="GMC_OxRdtase"/>
</dbReference>
<keyword evidence="3" id="KW-0472">Membrane</keyword>
<evidence type="ECO:0000256" key="2">
    <source>
        <dbReference type="ARBA" id="ARBA00022729"/>
    </source>
</evidence>
<dbReference type="InterPro" id="IPR051871">
    <property type="entry name" value="GMC_Oxidoreductase-Related"/>
</dbReference>
<dbReference type="InterPro" id="IPR000172">
    <property type="entry name" value="GMC_OxRdtase_N"/>
</dbReference>
<dbReference type="Proteomes" id="UP001497444">
    <property type="component" value="Chromosome 13"/>
</dbReference>
<comment type="similarity">
    <text evidence="1">Belongs to the GMC oxidoreductase family.</text>
</comment>
<reference evidence="5" key="1">
    <citation type="submission" date="2024-02" db="EMBL/GenBank/DDBJ databases">
        <authorList>
            <consortium name="ELIXIR-Norway"/>
            <consortium name="Elixir Norway"/>
        </authorList>
    </citation>
    <scope>NUCLEOTIDE SEQUENCE</scope>
</reference>
<evidence type="ECO:0000256" key="3">
    <source>
        <dbReference type="SAM" id="Phobius"/>
    </source>
</evidence>
<evidence type="ECO:0000256" key="1">
    <source>
        <dbReference type="ARBA" id="ARBA00010790"/>
    </source>
</evidence>
<dbReference type="Gene3D" id="3.50.50.60">
    <property type="entry name" value="FAD/NAD(P)-binding domain"/>
    <property type="match status" value="1"/>
</dbReference>
<evidence type="ECO:0000313" key="5">
    <source>
        <dbReference type="EMBL" id="CAK9260753.1"/>
    </source>
</evidence>
<dbReference type="EMBL" id="OZ020108">
    <property type="protein sequence ID" value="CAK9260753.1"/>
    <property type="molecule type" value="Genomic_DNA"/>
</dbReference>
<dbReference type="PANTHER" id="PTHR45968:SF3">
    <property type="entry name" value="OS04G0573100 PROTEIN"/>
    <property type="match status" value="1"/>
</dbReference>
<feature type="transmembrane region" description="Helical" evidence="3">
    <location>
        <begin position="26"/>
        <end position="42"/>
    </location>
</feature>
<accession>A0ABP0W1V1</accession>
<dbReference type="Pfam" id="PF05199">
    <property type="entry name" value="GMC_oxred_C"/>
    <property type="match status" value="1"/>
</dbReference>